<accession>A0ABV7FN47</accession>
<evidence type="ECO:0000313" key="2">
    <source>
        <dbReference type="EMBL" id="MFC3121743.1"/>
    </source>
</evidence>
<name>A0ABV7FN47_9ALTE</name>
<evidence type="ECO:0000313" key="3">
    <source>
        <dbReference type="Proteomes" id="UP001595478"/>
    </source>
</evidence>
<comment type="caution">
    <text evidence="2">The sequence shown here is derived from an EMBL/GenBank/DDBJ whole genome shotgun (WGS) entry which is preliminary data.</text>
</comment>
<dbReference type="EMBL" id="JBHRSW010000014">
    <property type="protein sequence ID" value="MFC3121743.1"/>
    <property type="molecule type" value="Genomic_DNA"/>
</dbReference>
<dbReference type="Proteomes" id="UP001595478">
    <property type="component" value="Unassembled WGS sequence"/>
</dbReference>
<evidence type="ECO:0000256" key="1">
    <source>
        <dbReference type="ARBA" id="ARBA00022649"/>
    </source>
</evidence>
<reference evidence="3" key="1">
    <citation type="journal article" date="2019" name="Int. J. Syst. Evol. Microbiol.">
        <title>The Global Catalogue of Microorganisms (GCM) 10K type strain sequencing project: providing services to taxonomists for standard genome sequencing and annotation.</title>
        <authorList>
            <consortium name="The Broad Institute Genomics Platform"/>
            <consortium name="The Broad Institute Genome Sequencing Center for Infectious Disease"/>
            <person name="Wu L."/>
            <person name="Ma J."/>
        </authorList>
    </citation>
    <scope>NUCLEOTIDE SEQUENCE [LARGE SCALE GENOMIC DNA]</scope>
    <source>
        <strain evidence="3">KCTC 52473</strain>
    </source>
</reference>
<protein>
    <submittedName>
        <fullName evidence="2">Type II toxin-antitoxin system CcdA family antitoxin</fullName>
    </submittedName>
</protein>
<sequence>MLFKKLGVNISSSAELGIQHALLARKKELWLKENKEAIESSNKYVELNGLPLSQFRSPSLSLPHQNQS</sequence>
<dbReference type="Pfam" id="PF07362">
    <property type="entry name" value="CcdA"/>
    <property type="match status" value="1"/>
</dbReference>
<keyword evidence="1" id="KW-1277">Toxin-antitoxin system</keyword>
<gene>
    <name evidence="2" type="ORF">ACFOHL_08920</name>
</gene>
<proteinExistence type="predicted"/>
<dbReference type="InterPro" id="IPR009956">
    <property type="entry name" value="Post-segregation_anti-tox_CcdA"/>
</dbReference>
<dbReference type="RefSeq" id="WP_376919877.1">
    <property type="nucleotide sequence ID" value="NZ_JBHRSW010000014.1"/>
</dbReference>
<organism evidence="2 3">
    <name type="scientific">Agaribacter flavus</name>
    <dbReference type="NCBI Taxonomy" id="1902781"/>
    <lineage>
        <taxon>Bacteria</taxon>
        <taxon>Pseudomonadati</taxon>
        <taxon>Pseudomonadota</taxon>
        <taxon>Gammaproteobacteria</taxon>
        <taxon>Alteromonadales</taxon>
        <taxon>Alteromonadaceae</taxon>
        <taxon>Agaribacter</taxon>
    </lineage>
</organism>
<keyword evidence="3" id="KW-1185">Reference proteome</keyword>